<dbReference type="EMBL" id="HE575322">
    <property type="protein sequence ID" value="CCC92611.1"/>
    <property type="molecule type" value="Genomic_DNA"/>
</dbReference>
<evidence type="ECO:0000313" key="1">
    <source>
        <dbReference type="EMBL" id="CCC92611.1"/>
    </source>
</evidence>
<reference evidence="1" key="1">
    <citation type="journal article" date="2012" name="Proc. Natl. Acad. Sci. U.S.A.">
        <title>Antigenic diversity is generated by distinct evolutionary mechanisms in African trypanosome species.</title>
        <authorList>
            <person name="Jackson A.P."/>
            <person name="Berry A."/>
            <person name="Aslett M."/>
            <person name="Allison H.C."/>
            <person name="Burton P."/>
            <person name="Vavrova-Anderson J."/>
            <person name="Brown R."/>
            <person name="Browne H."/>
            <person name="Corton N."/>
            <person name="Hauser H."/>
            <person name="Gamble J."/>
            <person name="Gilderthorp R."/>
            <person name="Marcello L."/>
            <person name="McQuillan J."/>
            <person name="Otto T.D."/>
            <person name="Quail M.A."/>
            <person name="Sanders M.J."/>
            <person name="van Tonder A."/>
            <person name="Ginger M.L."/>
            <person name="Field M.C."/>
            <person name="Barry J.D."/>
            <person name="Hertz-Fowler C."/>
            <person name="Berriman M."/>
        </authorList>
    </citation>
    <scope>NUCLEOTIDE SEQUENCE</scope>
    <source>
        <strain evidence="1">IL3000</strain>
    </source>
</reference>
<sequence length="123" mass="13988">MQMTVIPQHLREEKKENMAITHSHIPFFAHALPGIASRKYRPRTCQMPVRRRLAEALERFTPTIAVTPLPIPVFVGLKPTPWKLPTTCFPFVLVNSSGAFKPFTALCRDRGLNVFTCSSMHRT</sequence>
<proteinExistence type="predicted"/>
<protein>
    <submittedName>
        <fullName evidence="1">Uncharacterized protein</fullName>
    </submittedName>
</protein>
<gene>
    <name evidence="1" type="ORF">TCIL3000_9_40</name>
</gene>
<accession>G0UT97</accession>
<name>G0UT97_TRYCI</name>
<organism evidence="1">
    <name type="scientific">Trypanosoma congolense (strain IL3000)</name>
    <dbReference type="NCBI Taxonomy" id="1068625"/>
    <lineage>
        <taxon>Eukaryota</taxon>
        <taxon>Discoba</taxon>
        <taxon>Euglenozoa</taxon>
        <taxon>Kinetoplastea</taxon>
        <taxon>Metakinetoplastina</taxon>
        <taxon>Trypanosomatida</taxon>
        <taxon>Trypanosomatidae</taxon>
        <taxon>Trypanosoma</taxon>
        <taxon>Nannomonas</taxon>
    </lineage>
</organism>
<dbReference type="AlphaFoldDB" id="G0UT97"/>